<feature type="compositionally biased region" description="Low complexity" evidence="2">
    <location>
        <begin position="501"/>
        <end position="540"/>
    </location>
</feature>
<keyword evidence="1" id="KW-0862">Zinc</keyword>
<feature type="region of interest" description="Disordered" evidence="2">
    <location>
        <begin position="607"/>
        <end position="633"/>
    </location>
</feature>
<gene>
    <name evidence="5" type="primary">LOC105229783</name>
</gene>
<dbReference type="KEGG" id="bdr:105229783"/>
<dbReference type="InterPro" id="IPR013087">
    <property type="entry name" value="Znf_C2H2_type"/>
</dbReference>
<feature type="domain" description="C2H2-type" evidence="3">
    <location>
        <begin position="1289"/>
        <end position="1312"/>
    </location>
</feature>
<accession>A0A6I9V8K7</accession>
<keyword evidence="4" id="KW-1185">Reference proteome</keyword>
<evidence type="ECO:0000256" key="1">
    <source>
        <dbReference type="PROSITE-ProRule" id="PRU00042"/>
    </source>
</evidence>
<feature type="region of interest" description="Disordered" evidence="2">
    <location>
        <begin position="1065"/>
        <end position="1092"/>
    </location>
</feature>
<feature type="region of interest" description="Disordered" evidence="2">
    <location>
        <begin position="1626"/>
        <end position="1661"/>
    </location>
</feature>
<feature type="domain" description="C2H2-type" evidence="3">
    <location>
        <begin position="1915"/>
        <end position="1942"/>
    </location>
</feature>
<feature type="compositionally biased region" description="Low complexity" evidence="2">
    <location>
        <begin position="1540"/>
        <end position="1561"/>
    </location>
</feature>
<feature type="region of interest" description="Disordered" evidence="2">
    <location>
        <begin position="1962"/>
        <end position="2024"/>
    </location>
</feature>
<feature type="domain" description="C2H2-type" evidence="3">
    <location>
        <begin position="926"/>
        <end position="953"/>
    </location>
</feature>
<evidence type="ECO:0000259" key="3">
    <source>
        <dbReference type="PROSITE" id="PS50157"/>
    </source>
</evidence>
<dbReference type="PANTHER" id="PTHR46451:SF1">
    <property type="entry name" value="RAS-RESPONSIVE ELEMENT-BINDING PROTEIN 1"/>
    <property type="match status" value="1"/>
</dbReference>
<dbReference type="OrthoDB" id="6077919at2759"/>
<dbReference type="PROSITE" id="PS50157">
    <property type="entry name" value="ZINC_FINGER_C2H2_2"/>
    <property type="match status" value="11"/>
</dbReference>
<feature type="domain" description="C2H2-type" evidence="3">
    <location>
        <begin position="894"/>
        <end position="916"/>
    </location>
</feature>
<protein>
    <submittedName>
        <fullName evidence="5">Uncharacterized protein LOC105229783</fullName>
    </submittedName>
</protein>
<name>A0A6I9V8K7_BACDO</name>
<dbReference type="GO" id="GO:0008270">
    <property type="term" value="F:zinc ion binding"/>
    <property type="evidence" value="ECO:0007669"/>
    <property type="project" value="UniProtKB-KW"/>
</dbReference>
<dbReference type="Proteomes" id="UP001652620">
    <property type="component" value="Chromosome 4"/>
</dbReference>
<feature type="domain" description="C2H2-type" evidence="3">
    <location>
        <begin position="361"/>
        <end position="388"/>
    </location>
</feature>
<feature type="compositionally biased region" description="Polar residues" evidence="2">
    <location>
        <begin position="1065"/>
        <end position="1074"/>
    </location>
</feature>
<proteinExistence type="predicted"/>
<feature type="compositionally biased region" description="Low complexity" evidence="2">
    <location>
        <begin position="1"/>
        <end position="15"/>
    </location>
</feature>
<feature type="region of interest" description="Disordered" evidence="2">
    <location>
        <begin position="1738"/>
        <end position="1784"/>
    </location>
</feature>
<dbReference type="PROSITE" id="PS00028">
    <property type="entry name" value="ZINC_FINGER_C2H2_1"/>
    <property type="match status" value="12"/>
</dbReference>
<feature type="compositionally biased region" description="Low complexity" evidence="2">
    <location>
        <begin position="49"/>
        <end position="72"/>
    </location>
</feature>
<feature type="domain" description="C2H2-type" evidence="3">
    <location>
        <begin position="1943"/>
        <end position="1970"/>
    </location>
</feature>
<dbReference type="Pfam" id="PF00096">
    <property type="entry name" value="zf-C2H2"/>
    <property type="match status" value="3"/>
</dbReference>
<reference evidence="5" key="1">
    <citation type="submission" date="2025-08" db="UniProtKB">
        <authorList>
            <consortium name="RefSeq"/>
        </authorList>
    </citation>
    <scope>IDENTIFICATION</scope>
    <source>
        <tissue evidence="5">Adult</tissue>
    </source>
</reference>
<dbReference type="GO" id="GO:0005634">
    <property type="term" value="C:nucleus"/>
    <property type="evidence" value="ECO:0007669"/>
    <property type="project" value="TreeGrafter"/>
</dbReference>
<dbReference type="GO" id="GO:0001228">
    <property type="term" value="F:DNA-binding transcription activator activity, RNA polymerase II-specific"/>
    <property type="evidence" value="ECO:0007669"/>
    <property type="project" value="TreeGrafter"/>
</dbReference>
<feature type="region of interest" description="Disordered" evidence="2">
    <location>
        <begin position="1"/>
        <end position="78"/>
    </location>
</feature>
<feature type="domain" description="C2H2-type" evidence="3">
    <location>
        <begin position="333"/>
        <end position="360"/>
    </location>
</feature>
<feature type="compositionally biased region" description="Low complexity" evidence="2">
    <location>
        <begin position="402"/>
        <end position="412"/>
    </location>
</feature>
<feature type="compositionally biased region" description="Basic and acidic residues" evidence="2">
    <location>
        <begin position="22"/>
        <end position="42"/>
    </location>
</feature>
<feature type="compositionally biased region" description="Low complexity" evidence="2">
    <location>
        <begin position="613"/>
        <end position="623"/>
    </location>
</feature>
<feature type="domain" description="C2H2-type" evidence="3">
    <location>
        <begin position="954"/>
        <end position="982"/>
    </location>
</feature>
<feature type="domain" description="C2H2-type" evidence="3">
    <location>
        <begin position="1671"/>
        <end position="1698"/>
    </location>
</feature>
<dbReference type="InterPro" id="IPR052795">
    <property type="entry name" value="RREB1"/>
</dbReference>
<feature type="compositionally biased region" description="Basic residues" evidence="2">
    <location>
        <begin position="380"/>
        <end position="395"/>
    </location>
</feature>
<dbReference type="SMART" id="SM00355">
    <property type="entry name" value="ZnF_C2H2"/>
    <property type="match status" value="14"/>
</dbReference>
<feature type="domain" description="C2H2-type" evidence="3">
    <location>
        <begin position="1839"/>
        <end position="1867"/>
    </location>
</feature>
<feature type="region of interest" description="Disordered" evidence="2">
    <location>
        <begin position="380"/>
        <end position="423"/>
    </location>
</feature>
<feature type="region of interest" description="Disordered" evidence="2">
    <location>
        <begin position="1523"/>
        <end position="1561"/>
    </location>
</feature>
<feature type="compositionally biased region" description="Basic and acidic residues" evidence="2">
    <location>
        <begin position="1747"/>
        <end position="1784"/>
    </location>
</feature>
<organism evidence="4 5">
    <name type="scientific">Bactrocera dorsalis</name>
    <name type="common">Oriental fruit fly</name>
    <name type="synonym">Dacus dorsalis</name>
    <dbReference type="NCBI Taxonomy" id="27457"/>
    <lineage>
        <taxon>Eukaryota</taxon>
        <taxon>Metazoa</taxon>
        <taxon>Ecdysozoa</taxon>
        <taxon>Arthropoda</taxon>
        <taxon>Hexapoda</taxon>
        <taxon>Insecta</taxon>
        <taxon>Pterygota</taxon>
        <taxon>Neoptera</taxon>
        <taxon>Endopterygota</taxon>
        <taxon>Diptera</taxon>
        <taxon>Brachycera</taxon>
        <taxon>Muscomorpha</taxon>
        <taxon>Tephritoidea</taxon>
        <taxon>Tephritidae</taxon>
        <taxon>Bactrocera</taxon>
        <taxon>Bactrocera</taxon>
    </lineage>
</organism>
<dbReference type="PANTHER" id="PTHR46451">
    <property type="entry name" value="RAS-RESPONSIVE ELEMENT-BINDING PROTEIN 1"/>
    <property type="match status" value="1"/>
</dbReference>
<feature type="compositionally biased region" description="Polar residues" evidence="2">
    <location>
        <begin position="1526"/>
        <end position="1539"/>
    </location>
</feature>
<feature type="compositionally biased region" description="Low complexity" evidence="2">
    <location>
        <begin position="1999"/>
        <end position="2024"/>
    </location>
</feature>
<dbReference type="InterPro" id="IPR036236">
    <property type="entry name" value="Znf_C2H2_sf"/>
</dbReference>
<dbReference type="SUPFAM" id="SSF57667">
    <property type="entry name" value="beta-beta-alpha zinc fingers"/>
    <property type="match status" value="5"/>
</dbReference>
<dbReference type="GO" id="GO:0000978">
    <property type="term" value="F:RNA polymerase II cis-regulatory region sequence-specific DNA binding"/>
    <property type="evidence" value="ECO:0007669"/>
    <property type="project" value="TreeGrafter"/>
</dbReference>
<feature type="compositionally biased region" description="Basic residues" evidence="2">
    <location>
        <begin position="139"/>
        <end position="149"/>
    </location>
</feature>
<dbReference type="Gene3D" id="3.30.160.60">
    <property type="entry name" value="Classic Zinc Finger"/>
    <property type="match status" value="10"/>
</dbReference>
<evidence type="ECO:0000313" key="4">
    <source>
        <dbReference type="Proteomes" id="UP001652620"/>
    </source>
</evidence>
<feature type="compositionally biased region" description="Acidic residues" evidence="2">
    <location>
        <begin position="111"/>
        <end position="126"/>
    </location>
</feature>
<feature type="domain" description="C2H2-type" evidence="3">
    <location>
        <begin position="705"/>
        <end position="733"/>
    </location>
</feature>
<feature type="region of interest" description="Disordered" evidence="2">
    <location>
        <begin position="93"/>
        <end position="165"/>
    </location>
</feature>
<evidence type="ECO:0000256" key="2">
    <source>
        <dbReference type="SAM" id="MobiDB-lite"/>
    </source>
</evidence>
<dbReference type="FunCoup" id="A0A6I9V8K7">
    <property type="interactions" value="161"/>
</dbReference>
<keyword evidence="1" id="KW-0863">Zinc-finger</keyword>
<dbReference type="GeneID" id="105229783"/>
<keyword evidence="1" id="KW-0479">Metal-binding</keyword>
<sequence>MLATAAASTQAALDAIQTSVTKMERRDSTTSESSLEHLDLGRTPKKLSAHSSATSTPHTNTNSTSSSNNRANGNDVLAKDANNTNATTATVGCSATTKPVLPHQQRHINDSDEANDYDDDDEESPDEQCLGKSNAHNSRSQRHHKRRSTAPRLDKRTSVHLEFNADDPNSLRKKFRFNRSNSASEQMSSNNESGFVDASCSSHYLNASAVSLAAAAAVAAAAATTTSTTGTTAAINMTPTVHSSISASASASGSVSATGSHSSSSAASSPRGCGAGLATSSASVSSPESGIGDREREDMKFVCTICDVVSATRHEFTNHIRCHNYASGDTENYTCAICSKVLSSASSLDRHVLVHTGERPFNCKYCHLTFTTNGNMHRHMRTHKQHQHNHHHRRNSNGTKQSSHSHNNNNNSAAGMPASSGGTDAFASATNNYAQLGNGLIGEGVKTATASAEALALTNDGSTAATAQAGGDAAATIGAGVNGKRLHSSGVESCESDGGCSTDSSSSAISHSSNNNHSNKNNNSDNINNNATNNYNNNMNAKRSRLGNFKRKSSEQHDEDNADAEADGLTMMTATKRRVKTTINNNIIGEDVDELDARMVAHNNESAMVNTKASASSSASAMSADERDDDDEDVEHKPYFACPVCPVCNAADFADTRALDNHLDSEHADIPAKCRHCEVVFRTHRQLSLHPCTQRLLGSRPMPLVECVKCGQSFETADALELHARDCHTHELRHARRSRSLSDSFVAAPLTEAEIEDKTNQIRNNFLRQLYLQSQKPFCAQSLISLPSPQHSAHDEVDSANMSNTDIKVEAADTEPTDQLTSNLLSQQSHDSKDLADIQSILNMTSSSSTSNFLKNFEQSVNTPSSNYSMDKDEEEAQDAFTSEFRKMKLRGEFPCKLCTAVFPNLRALKGHNRVHLSAVGPAGPFRCNMCPYSICDKAALVRHMRTHNGDRPYECAECNYAFTTKANCERHLRNRHAKTTRDEVKRAIIYHPSEDSTCDDPAKKLHMFSSPDFDDDMELQYQQHHPKDRSTPVSHLKEILTAESPLAKPIKIQVKSLEQLLDKSTGSVGSYNDSFEERTPAPSSLQHNETAPIDLSMDVLDLSKKPTAKPVEKETIAAPAPPVTENGIDPEKKLDLFSYVKENLNMPKMLELWSLSAQFPFMPDFAPLMNQMFGGNAAANPFLPPGLDLNKSMQASANMTPPMLPNLNSLMADKLNTHPHTTPDPNIMNQMLPTSMMTPPPPNTGMNMPRHSHIPPTVLPGGPVKMVIKNGVLMPKQKQRRYRTERPFACEHCSARFTLRSNMERHVKQQHPQYYAQRHRTGHHSMRGRGATSATTMNSISHLQAAIAQAHNNATQAQGNGLGAAPISEQVKYAILAQQLKARKDTDLLQQALAHGSSSIANSHHMLLNAAGAAIGPLGPPNGLQFPFNHLGQPVNINGNAEDDEPKLIIDEDEDDDVEEILDDNEEDEEFQVSNEHFEHVRKFQAPAPVVEEVKTAPPATNESNNETAKKVAETILEQAKKTVQKTNQTTSKSNANFTAKPTPTKSAAPATTPAAPAAPVTPANTMKAMIAQAESVGKFLKEVASSPFKDESQDLVPVAKLVDNATSNAVSFNNYFRPSDVANHMEQSDEEGLVASGSASESNHSGTEDVAAPAEPKKKSAYSLAPNRVSCPYCQRMFPWSSSLRRHILTHTGQKPFKCSHCPLLFTTKSNCDRHLLRKHGDVESAVSVYVPTEDVNEPIPVPKSVEEIEQQQRQREEEQRKRKAEEVKLERERREKEQRLQQEKEQQNKLFKQLAVAQLQQQLNVSMSAAANATSNAEADARAKENLSQLNADLPYKCHLCENSFAERFNCLEHIKKQHAPEFTLLLSKGAIVSDAEANQTQLLEDEERRVGEEANNFALLPKLPAYTNRKVICAFCVRRFWSTEDLRRHMRTHSGERPFQCEICLRKFTLKHSMLRHMKKHTSRGQNGAAGSDGASPMGNSGSDFSDDEQMPIPTSTATTPSALTSAATATTTSPATTATAATLRSPKIQELLSKTNEWRSAHLAGEQKENIAEEQPNGLHSDLIGNLLGISDQGILNKLLSSPDEAAKLLGVEK</sequence>
<evidence type="ECO:0000313" key="5">
    <source>
        <dbReference type="RefSeq" id="XP_011208535.2"/>
    </source>
</evidence>
<feature type="region of interest" description="Disordered" evidence="2">
    <location>
        <begin position="487"/>
        <end position="541"/>
    </location>
</feature>
<dbReference type="RefSeq" id="XP_011208535.2">
    <property type="nucleotide sequence ID" value="XM_011210233.4"/>
</dbReference>
<dbReference type="InParanoid" id="A0A6I9V8K7"/>